<dbReference type="PANTHER" id="PTHR43395">
    <property type="entry name" value="SENSOR HISTIDINE KINASE CHEA"/>
    <property type="match status" value="1"/>
</dbReference>
<keyword evidence="5 12" id="KW-0597">Phosphoprotein</keyword>
<dbReference type="Gene3D" id="1.20.120.160">
    <property type="entry name" value="HPT domain"/>
    <property type="match status" value="1"/>
</dbReference>
<dbReference type="InterPro" id="IPR037006">
    <property type="entry name" value="CheA-like_homodim_sf"/>
</dbReference>
<evidence type="ECO:0000256" key="4">
    <source>
        <dbReference type="ARBA" id="ARBA00022500"/>
    </source>
</evidence>
<dbReference type="Gene3D" id="2.30.30.40">
    <property type="entry name" value="SH3 Domains"/>
    <property type="match status" value="1"/>
</dbReference>
<dbReference type="InterPro" id="IPR008207">
    <property type="entry name" value="Sig_transdc_His_kin_Hpt_dom"/>
</dbReference>
<dbReference type="InterPro" id="IPR004105">
    <property type="entry name" value="CheA-like_dim"/>
</dbReference>
<dbReference type="Proteomes" id="UP000324209">
    <property type="component" value="Chromosome"/>
</dbReference>
<dbReference type="GO" id="GO:0005524">
    <property type="term" value="F:ATP binding"/>
    <property type="evidence" value="ECO:0007669"/>
    <property type="project" value="UniProtKB-KW"/>
</dbReference>
<evidence type="ECO:0000256" key="11">
    <source>
        <dbReference type="ARBA" id="ARBA00035100"/>
    </source>
</evidence>
<protein>
    <recommendedName>
        <fullName evidence="3">Chemotaxis protein CheA</fullName>
        <ecNumber evidence="2">2.7.13.3</ecNumber>
    </recommendedName>
</protein>
<evidence type="ECO:0000259" key="14">
    <source>
        <dbReference type="PROSITE" id="PS50851"/>
    </source>
</evidence>
<dbReference type="EC" id="2.7.13.3" evidence="2"/>
<evidence type="ECO:0000259" key="13">
    <source>
        <dbReference type="PROSITE" id="PS50109"/>
    </source>
</evidence>
<evidence type="ECO:0000256" key="2">
    <source>
        <dbReference type="ARBA" id="ARBA00012438"/>
    </source>
</evidence>
<dbReference type="PRINTS" id="PR00344">
    <property type="entry name" value="BCTRLSENSOR"/>
</dbReference>
<evidence type="ECO:0000256" key="12">
    <source>
        <dbReference type="PROSITE-ProRule" id="PRU00110"/>
    </source>
</evidence>
<dbReference type="InterPro" id="IPR003594">
    <property type="entry name" value="HATPase_dom"/>
</dbReference>
<keyword evidence="10" id="KW-0902">Two-component regulatory system</keyword>
<evidence type="ECO:0000256" key="6">
    <source>
        <dbReference type="ARBA" id="ARBA00022679"/>
    </source>
</evidence>
<dbReference type="PROSITE" id="PS50894">
    <property type="entry name" value="HPT"/>
    <property type="match status" value="1"/>
</dbReference>
<dbReference type="InterPro" id="IPR036061">
    <property type="entry name" value="CheW-like_dom_sf"/>
</dbReference>
<evidence type="ECO:0000256" key="8">
    <source>
        <dbReference type="ARBA" id="ARBA00022777"/>
    </source>
</evidence>
<dbReference type="Pfam" id="PF02895">
    <property type="entry name" value="H-kinase_dim"/>
    <property type="match status" value="1"/>
</dbReference>
<keyword evidence="8" id="KW-0418">Kinase</keyword>
<dbReference type="PANTHER" id="PTHR43395:SF10">
    <property type="entry name" value="CHEMOTAXIS PROTEIN CHEA"/>
    <property type="match status" value="1"/>
</dbReference>
<evidence type="ECO:0000256" key="10">
    <source>
        <dbReference type="ARBA" id="ARBA00023012"/>
    </source>
</evidence>
<feature type="modified residue" description="Phosphohistidine" evidence="12">
    <location>
        <position position="44"/>
    </location>
</feature>
<comment type="function">
    <text evidence="11">Involved in the transmission of sensory signals from the chemoreceptors to the flagellar motors. CheA is autophosphorylated; it can transfer its phosphate group to either CheB or CheY.</text>
</comment>
<dbReference type="CDD" id="cd00731">
    <property type="entry name" value="CheA_reg"/>
    <property type="match status" value="1"/>
</dbReference>
<dbReference type="SMART" id="SM00387">
    <property type="entry name" value="HATPase_c"/>
    <property type="match status" value="1"/>
</dbReference>
<dbReference type="InterPro" id="IPR004358">
    <property type="entry name" value="Sig_transdc_His_kin-like_C"/>
</dbReference>
<dbReference type="Pfam" id="PF02518">
    <property type="entry name" value="HATPase_c"/>
    <property type="match status" value="1"/>
</dbReference>
<feature type="domain" description="Histidine kinase" evidence="13">
    <location>
        <begin position="356"/>
        <end position="559"/>
    </location>
</feature>
<dbReference type="SMART" id="SM00260">
    <property type="entry name" value="CheW"/>
    <property type="match status" value="1"/>
</dbReference>
<dbReference type="RefSeq" id="WP_149485530.1">
    <property type="nucleotide sequence ID" value="NZ_CP036150.1"/>
</dbReference>
<dbReference type="InterPro" id="IPR005467">
    <property type="entry name" value="His_kinase_dom"/>
</dbReference>
<dbReference type="InterPro" id="IPR036890">
    <property type="entry name" value="HATPase_C_sf"/>
</dbReference>
<evidence type="ECO:0000256" key="7">
    <source>
        <dbReference type="ARBA" id="ARBA00022741"/>
    </source>
</evidence>
<proteinExistence type="predicted"/>
<feature type="domain" description="CheW-like" evidence="14">
    <location>
        <begin position="561"/>
        <end position="693"/>
    </location>
</feature>
<dbReference type="SUPFAM" id="SSF47384">
    <property type="entry name" value="Homodimeric domain of signal transducing histidine kinase"/>
    <property type="match status" value="1"/>
</dbReference>
<evidence type="ECO:0000259" key="15">
    <source>
        <dbReference type="PROSITE" id="PS50894"/>
    </source>
</evidence>
<dbReference type="Pfam" id="PF01627">
    <property type="entry name" value="Hpt"/>
    <property type="match status" value="1"/>
</dbReference>
<keyword evidence="6" id="KW-0808">Transferase</keyword>
<reference evidence="16 17" key="1">
    <citation type="submission" date="2019-02" db="EMBL/GenBank/DDBJ databases">
        <title>Complete Genome Sequence and Methylome Analysis of free living Spirochaetas.</title>
        <authorList>
            <person name="Fomenkov A."/>
            <person name="Dubinina G."/>
            <person name="Leshcheva N."/>
            <person name="Mikheeva N."/>
            <person name="Grabovich M."/>
            <person name="Vincze T."/>
            <person name="Roberts R.J."/>
        </authorList>
    </citation>
    <scope>NUCLEOTIDE SEQUENCE [LARGE SCALE GENOMIC DNA]</scope>
    <source>
        <strain evidence="16 17">K2</strain>
    </source>
</reference>
<dbReference type="SUPFAM" id="SSF50341">
    <property type="entry name" value="CheW-like"/>
    <property type="match status" value="1"/>
</dbReference>
<dbReference type="CDD" id="cd00088">
    <property type="entry name" value="HPT"/>
    <property type="match status" value="1"/>
</dbReference>
<name>A0A5C1QKA9_9SPIO</name>
<organism evidence="16 17">
    <name type="scientific">Oceanispirochaeta crateris</name>
    <dbReference type="NCBI Taxonomy" id="2518645"/>
    <lineage>
        <taxon>Bacteria</taxon>
        <taxon>Pseudomonadati</taxon>
        <taxon>Spirochaetota</taxon>
        <taxon>Spirochaetia</taxon>
        <taxon>Spirochaetales</taxon>
        <taxon>Spirochaetaceae</taxon>
        <taxon>Oceanispirochaeta</taxon>
    </lineage>
</organism>
<dbReference type="Gene3D" id="3.30.565.10">
    <property type="entry name" value="Histidine kinase-like ATPase, C-terminal domain"/>
    <property type="match status" value="1"/>
</dbReference>
<keyword evidence="17" id="KW-1185">Reference proteome</keyword>
<keyword evidence="4" id="KW-0145">Chemotaxis</keyword>
<keyword evidence="7" id="KW-0547">Nucleotide-binding</keyword>
<dbReference type="GO" id="GO:0006935">
    <property type="term" value="P:chemotaxis"/>
    <property type="evidence" value="ECO:0007669"/>
    <property type="project" value="UniProtKB-KW"/>
</dbReference>
<evidence type="ECO:0000313" key="17">
    <source>
        <dbReference type="Proteomes" id="UP000324209"/>
    </source>
</evidence>
<dbReference type="AlphaFoldDB" id="A0A5C1QKA9"/>
<dbReference type="InterPro" id="IPR036097">
    <property type="entry name" value="HisK_dim/P_sf"/>
</dbReference>
<dbReference type="KEGG" id="ock:EXM22_05390"/>
<dbReference type="PROSITE" id="PS50109">
    <property type="entry name" value="HIS_KIN"/>
    <property type="match status" value="1"/>
</dbReference>
<dbReference type="SMART" id="SM00073">
    <property type="entry name" value="HPT"/>
    <property type="match status" value="1"/>
</dbReference>
<dbReference type="InterPro" id="IPR036641">
    <property type="entry name" value="HPT_dom_sf"/>
</dbReference>
<dbReference type="InterPro" id="IPR037257">
    <property type="entry name" value="T2SS_E_N_sf"/>
</dbReference>
<dbReference type="SUPFAM" id="SSF47226">
    <property type="entry name" value="Histidine-containing phosphotransfer domain, HPT domain"/>
    <property type="match status" value="1"/>
</dbReference>
<evidence type="ECO:0000256" key="9">
    <source>
        <dbReference type="ARBA" id="ARBA00022840"/>
    </source>
</evidence>
<feature type="domain" description="HPt" evidence="15">
    <location>
        <begin position="1"/>
        <end position="101"/>
    </location>
</feature>
<dbReference type="EMBL" id="CP036150">
    <property type="protein sequence ID" value="QEN07450.1"/>
    <property type="molecule type" value="Genomic_DNA"/>
</dbReference>
<gene>
    <name evidence="16" type="ORF">EXM22_05390</name>
</gene>
<accession>A0A5C1QKA9</accession>
<keyword evidence="9" id="KW-0067">ATP-binding</keyword>
<evidence type="ECO:0000256" key="1">
    <source>
        <dbReference type="ARBA" id="ARBA00000085"/>
    </source>
</evidence>
<evidence type="ECO:0000313" key="16">
    <source>
        <dbReference type="EMBL" id="QEN07450.1"/>
    </source>
</evidence>
<dbReference type="CDD" id="cd16916">
    <property type="entry name" value="HATPase_CheA-like"/>
    <property type="match status" value="1"/>
</dbReference>
<evidence type="ECO:0000256" key="5">
    <source>
        <dbReference type="ARBA" id="ARBA00022553"/>
    </source>
</evidence>
<sequence length="702" mass="78264">MSQFKETFKEEAYELLGSLEDLLMQLEDDPNNPEAISAVFRSIHTIKGSASMFDFQGIASFTHVVESVLDGVREGTVNVSKKLIDLTLLSRDHILSMLNADEDSTPEFEEVSQSIIDEMKVLTGEIAEPQNENSSKIEKQADSNENVESIYRIQFAPDENIFLSGTNPLLLLNELSQMGEISCISYKDDLPDLDIFNPEICYVHWDIYLTTKQTLDEIKDVFIFLDARSKIDITRISDWEVMVNEDPNPKLGEILIDKGLIQPSDLSQILDSRKKIGELLVEKGMVSSSDVKSALEEQKISSSIKQNMGTGSTSTIRVQSDKLDSLVDSVGELVTAQARLSQLAVHEKSSALQSLAEQIERLTSDLRDNTMSLRMVPIGSTFLRFKRLVRDLSSSLDKNIQLVTKGGDTELDKNVIEKLNDPLVHLIRNSIDHGIESAAERKKKGKDPTGTITLDAQYTGANVKLMIRDDGQGLNKEAILKKAIEKKLISPDAQLSDDEIFNLIFMPGFSTAQSVTSVSGRGVGMDVVRRQIDALNGSIHIKSEHGVGTEFSLHLPFTLAIIEGLLVRIQDEKYVFPLSMVQACMELTAEQRENHGKKRLIEYRDSVIPYIRLRELFIYDEELPEREHLVVIQTENTLTGFVVDEVIGDHQTVIKNMGKLYKGINYITGATILGDGNVALILDVNRLSTLAKKGSTLNDSNK</sequence>
<dbReference type="OrthoDB" id="9803176at2"/>
<dbReference type="InterPro" id="IPR051315">
    <property type="entry name" value="Bact_Chemotaxis_CheA"/>
</dbReference>
<dbReference type="Pfam" id="PF01584">
    <property type="entry name" value="CheW"/>
    <property type="match status" value="1"/>
</dbReference>
<dbReference type="PROSITE" id="PS50851">
    <property type="entry name" value="CHEW"/>
    <property type="match status" value="1"/>
</dbReference>
<dbReference type="GO" id="GO:0000155">
    <property type="term" value="F:phosphorelay sensor kinase activity"/>
    <property type="evidence" value="ECO:0007669"/>
    <property type="project" value="InterPro"/>
</dbReference>
<dbReference type="GO" id="GO:0005737">
    <property type="term" value="C:cytoplasm"/>
    <property type="evidence" value="ECO:0007669"/>
    <property type="project" value="InterPro"/>
</dbReference>
<dbReference type="SUPFAM" id="SSF55874">
    <property type="entry name" value="ATPase domain of HSP90 chaperone/DNA topoisomerase II/histidine kinase"/>
    <property type="match status" value="1"/>
</dbReference>
<dbReference type="FunFam" id="3.30.565.10:FF:000016">
    <property type="entry name" value="Chemotaxis protein CheA, putative"/>
    <property type="match status" value="1"/>
</dbReference>
<dbReference type="Gene3D" id="1.10.287.560">
    <property type="entry name" value="Histidine kinase CheA-like, homodimeric domain"/>
    <property type="match status" value="1"/>
</dbReference>
<comment type="catalytic activity">
    <reaction evidence="1">
        <text>ATP + protein L-histidine = ADP + protein N-phospho-L-histidine.</text>
        <dbReference type="EC" id="2.7.13.3"/>
    </reaction>
</comment>
<dbReference type="SMART" id="SM01231">
    <property type="entry name" value="H-kinase_dim"/>
    <property type="match status" value="1"/>
</dbReference>
<evidence type="ECO:0000256" key="3">
    <source>
        <dbReference type="ARBA" id="ARBA00021495"/>
    </source>
</evidence>
<dbReference type="InterPro" id="IPR002545">
    <property type="entry name" value="CheW-lke_dom"/>
</dbReference>
<dbReference type="SUPFAM" id="SSF160246">
    <property type="entry name" value="EspE N-terminal domain-like"/>
    <property type="match status" value="1"/>
</dbReference>